<comment type="caution">
    <text evidence="1">The sequence shown here is derived from an EMBL/GenBank/DDBJ whole genome shotgun (WGS) entry which is preliminary data.</text>
</comment>
<protein>
    <submittedName>
        <fullName evidence="1">Uncharacterized protein</fullName>
    </submittedName>
</protein>
<keyword evidence="2" id="KW-1185">Reference proteome</keyword>
<organism evidence="1 2">
    <name type="scientific">Bambusicola thoracicus</name>
    <name type="common">Chinese bamboo-partridge</name>
    <name type="synonym">Perdix thoracica</name>
    <dbReference type="NCBI Taxonomy" id="9083"/>
    <lineage>
        <taxon>Eukaryota</taxon>
        <taxon>Metazoa</taxon>
        <taxon>Chordata</taxon>
        <taxon>Craniata</taxon>
        <taxon>Vertebrata</taxon>
        <taxon>Euteleostomi</taxon>
        <taxon>Archelosauria</taxon>
        <taxon>Archosauria</taxon>
        <taxon>Dinosauria</taxon>
        <taxon>Saurischia</taxon>
        <taxon>Theropoda</taxon>
        <taxon>Coelurosauria</taxon>
        <taxon>Aves</taxon>
        <taxon>Neognathae</taxon>
        <taxon>Galloanserae</taxon>
        <taxon>Galliformes</taxon>
        <taxon>Phasianidae</taxon>
        <taxon>Perdicinae</taxon>
        <taxon>Bambusicola</taxon>
    </lineage>
</organism>
<gene>
    <name evidence="1" type="ORF">CIB84_007023</name>
</gene>
<sequence>MLSFVHLALPGYSLVQNHWKSAIPAQLVTTVQTQHRQGYLTPKDYLVNLAMSAQQVQSIQSPAGQAHTAVLAQPCPPCALLAITVPKAHRHTIALSSYVCFPITVPRALPALCPVKEDTWPSVRLGQGIPLRSSAESVMRAAIVMTLPSLLPVSPARQALSAHKVNVAAMEKLCKK</sequence>
<reference evidence="1 2" key="1">
    <citation type="submission" date="2018-01" db="EMBL/GenBank/DDBJ databases">
        <title>Comparison of the Chinese Bamboo Partridge and Red Junglefowl genome sequences highlights the importance of demography in genome evolution.</title>
        <authorList>
            <person name="Tiley G.P."/>
            <person name="Kimball R.T."/>
            <person name="Braun E.L."/>
            <person name="Burleigh J.G."/>
        </authorList>
    </citation>
    <scope>NUCLEOTIDE SEQUENCE [LARGE SCALE GENOMIC DNA]</scope>
    <source>
        <strain evidence="1">RTK389</strain>
        <tissue evidence="1">Blood</tissue>
    </source>
</reference>
<evidence type="ECO:0000313" key="1">
    <source>
        <dbReference type="EMBL" id="POI29227.1"/>
    </source>
</evidence>
<dbReference type="AlphaFoldDB" id="A0A2P4SYM9"/>
<accession>A0A2P4SYM9</accession>
<dbReference type="Proteomes" id="UP000237246">
    <property type="component" value="Unassembled WGS sequence"/>
</dbReference>
<evidence type="ECO:0000313" key="2">
    <source>
        <dbReference type="Proteomes" id="UP000237246"/>
    </source>
</evidence>
<proteinExistence type="predicted"/>
<name>A0A2P4SYM9_BAMTH</name>
<dbReference type="EMBL" id="PPHD01016106">
    <property type="protein sequence ID" value="POI29227.1"/>
    <property type="molecule type" value="Genomic_DNA"/>
</dbReference>